<dbReference type="EMBL" id="CM001889">
    <property type="protein sequence ID" value="EOY48500.1"/>
    <property type="molecule type" value="Genomic_DNA"/>
</dbReference>
<evidence type="ECO:0000313" key="2">
    <source>
        <dbReference type="EMBL" id="EOY48500.1"/>
    </source>
</evidence>
<organism evidence="2 3">
    <name type="scientific">Streptomyces lividans 1326</name>
    <dbReference type="NCBI Taxonomy" id="1200984"/>
    <lineage>
        <taxon>Bacteria</taxon>
        <taxon>Bacillati</taxon>
        <taxon>Actinomycetota</taxon>
        <taxon>Actinomycetes</taxon>
        <taxon>Kitasatosporales</taxon>
        <taxon>Streptomycetaceae</taxon>
        <taxon>Streptomyces</taxon>
    </lineage>
</organism>
<dbReference type="AlphaFoldDB" id="A0A7U9DU61"/>
<accession>A0A7U9DU61</accession>
<evidence type="ECO:0000313" key="3">
    <source>
        <dbReference type="Proteomes" id="UP000014062"/>
    </source>
</evidence>
<dbReference type="Proteomes" id="UP000014062">
    <property type="component" value="Chromosome"/>
</dbReference>
<protein>
    <recommendedName>
        <fullName evidence="4">Small secreted protein</fullName>
    </recommendedName>
</protein>
<proteinExistence type="predicted"/>
<feature type="region of interest" description="Disordered" evidence="1">
    <location>
        <begin position="224"/>
        <end position="247"/>
    </location>
</feature>
<sequence length="247" mass="26041">MLTRRPPVSRPRAPSRREPSLSWCKWLQYRHNGCSSGGCPPSGVYVPGPRAMEGTNPVNKKLAAALSGGAVLVLALTGCSSSDDNEKLDSWAKDVCEGVQPQAKKIEAANAAIQKETSDNSTPAEVQKTDAKAFQDMSDAYKAMGATVQKAGPPDVDDGEKKQKDAVTELNGLSASYASLRKQVEELDTKDQAKFADGLKDIATELNKLSKSGSNALKTLEEGDVGQAMAKQPSCKSASVTPSAAEG</sequence>
<name>A0A7U9DU61_STRLI</name>
<evidence type="ECO:0000256" key="1">
    <source>
        <dbReference type="SAM" id="MobiDB-lite"/>
    </source>
</evidence>
<evidence type="ECO:0008006" key="4">
    <source>
        <dbReference type="Google" id="ProtNLM"/>
    </source>
</evidence>
<gene>
    <name evidence="2" type="ORF">SLI_3787</name>
</gene>
<reference evidence="3" key="1">
    <citation type="journal article" date="2013" name="Genome Biol. Evol.">
        <title>The genome sequence of Streptomyces lividans 66 reveals a novel tRNA-dependent peptide biosynthetic system within a metal-related genomic island.</title>
        <authorList>
            <person name="Cruz-Morales P."/>
            <person name="Vijgenboom E."/>
            <person name="Iruegas-Bocardo F."/>
            <person name="Girard G."/>
            <person name="Yanez-Guerra L.A."/>
            <person name="Ramos-Aboites H.E."/>
            <person name="Pernodet J.L."/>
            <person name="Anne J."/>
            <person name="van Wezel G.P."/>
            <person name="Barona-Gomez F."/>
        </authorList>
    </citation>
    <scope>NUCLEOTIDE SEQUENCE [LARGE SCALE GENOMIC DNA]</scope>
    <source>
        <strain evidence="3">1326</strain>
    </source>
</reference>
<feature type="compositionally biased region" description="Polar residues" evidence="1">
    <location>
        <begin position="234"/>
        <end position="247"/>
    </location>
</feature>